<sequence>MDCQWYWSIVGSNPPFNQTPVEFTASKFLDAKIEAHQTEESYLNQIQAGRDDAHFNKALGSTEYTRQLVPLLVKVRDNTDTLKVLKRQRTLIMNDIDEAIEKRQRTKGPLGEGLLERSHSSHPILKTTQGTRGICLPLDSIRVNR</sequence>
<organism evidence="1 2">
    <name type="scientific">Penicillium malachiteum</name>
    <dbReference type="NCBI Taxonomy" id="1324776"/>
    <lineage>
        <taxon>Eukaryota</taxon>
        <taxon>Fungi</taxon>
        <taxon>Dikarya</taxon>
        <taxon>Ascomycota</taxon>
        <taxon>Pezizomycotina</taxon>
        <taxon>Eurotiomycetes</taxon>
        <taxon>Eurotiomycetidae</taxon>
        <taxon>Eurotiales</taxon>
        <taxon>Aspergillaceae</taxon>
        <taxon>Penicillium</taxon>
    </lineage>
</organism>
<protein>
    <submittedName>
        <fullName evidence="1">Uncharacterized protein</fullName>
    </submittedName>
</protein>
<dbReference type="AlphaFoldDB" id="A0AAD6HI64"/>
<dbReference type="Proteomes" id="UP001215712">
    <property type="component" value="Unassembled WGS sequence"/>
</dbReference>
<evidence type="ECO:0000313" key="2">
    <source>
        <dbReference type="Proteomes" id="UP001215712"/>
    </source>
</evidence>
<accession>A0AAD6HI64</accession>
<evidence type="ECO:0000313" key="1">
    <source>
        <dbReference type="EMBL" id="KAJ5719271.1"/>
    </source>
</evidence>
<comment type="caution">
    <text evidence="1">The sequence shown here is derived from an EMBL/GenBank/DDBJ whole genome shotgun (WGS) entry which is preliminary data.</text>
</comment>
<reference evidence="1" key="1">
    <citation type="journal article" date="2023" name="IMA Fungus">
        <title>Comparative genomic study of the Penicillium genus elucidates a diverse pangenome and 15 lateral gene transfer events.</title>
        <authorList>
            <person name="Petersen C."/>
            <person name="Sorensen T."/>
            <person name="Nielsen M.R."/>
            <person name="Sondergaard T.E."/>
            <person name="Sorensen J.L."/>
            <person name="Fitzpatrick D.A."/>
            <person name="Frisvad J.C."/>
            <person name="Nielsen K.L."/>
        </authorList>
    </citation>
    <scope>NUCLEOTIDE SEQUENCE</scope>
    <source>
        <strain evidence="1">IBT 17514</strain>
    </source>
</reference>
<gene>
    <name evidence="1" type="ORF">N7493_007726</name>
</gene>
<proteinExistence type="predicted"/>
<name>A0AAD6HI64_9EURO</name>
<reference evidence="1" key="2">
    <citation type="submission" date="2023-01" db="EMBL/GenBank/DDBJ databases">
        <authorList>
            <person name="Petersen C."/>
        </authorList>
    </citation>
    <scope>NUCLEOTIDE SEQUENCE</scope>
    <source>
        <strain evidence="1">IBT 17514</strain>
    </source>
</reference>
<keyword evidence="2" id="KW-1185">Reference proteome</keyword>
<dbReference type="EMBL" id="JAQJAN010000011">
    <property type="protein sequence ID" value="KAJ5719271.1"/>
    <property type="molecule type" value="Genomic_DNA"/>
</dbReference>